<evidence type="ECO:0000256" key="6">
    <source>
        <dbReference type="ARBA" id="ARBA00038999"/>
    </source>
</evidence>
<evidence type="ECO:0000256" key="3">
    <source>
        <dbReference type="ARBA" id="ARBA00022777"/>
    </source>
</evidence>
<sequence>MSNRLTRFPGLENKAEKAHNRADVRITETLKPAGLPRINHNVSHYLRIATKVQSPWTEYRQHLRTKQAGDIIIAYDRKMKEFAIKEVKECERDWLLRLKAVSHTNIVRFFASFFHEGSIYLVCDLMSTSLANVLSVSTLPLDEVATVCRGVITGLCYLHKDLMISHGDINSENILFSKSGEVKLANVGERLLEQPREHNPQEDVWSLGLLLIEMLEPDSIFLEPFPTILQRPDSTEPCTVNFLSRTRFDRSSQLQQHEFLQKSRGGQYLKPFISDAERFMPPVVEKLDIS</sequence>
<dbReference type="InterPro" id="IPR000719">
    <property type="entry name" value="Prot_kinase_dom"/>
</dbReference>
<dbReference type="PANTHER" id="PTHR48013:SF9">
    <property type="entry name" value="DUAL SPECIFICITY MITOGEN-ACTIVATED PROTEIN KINASE KINASE 5"/>
    <property type="match status" value="1"/>
</dbReference>
<evidence type="ECO:0000313" key="11">
    <source>
        <dbReference type="EMBL" id="KAF7505060.1"/>
    </source>
</evidence>
<dbReference type="SUPFAM" id="SSF56112">
    <property type="entry name" value="Protein kinase-like (PK-like)"/>
    <property type="match status" value="1"/>
</dbReference>
<evidence type="ECO:0000256" key="5">
    <source>
        <dbReference type="ARBA" id="ARBA00038035"/>
    </source>
</evidence>
<evidence type="ECO:0000256" key="2">
    <source>
        <dbReference type="ARBA" id="ARBA00022741"/>
    </source>
</evidence>
<keyword evidence="12" id="KW-1185">Reference proteome</keyword>
<evidence type="ECO:0000256" key="7">
    <source>
        <dbReference type="ARBA" id="ARBA00049014"/>
    </source>
</evidence>
<comment type="catalytic activity">
    <reaction evidence="7">
        <text>L-seryl-[protein] + ATP = O-phospho-L-seryl-[protein] + ADP + H(+)</text>
        <dbReference type="Rhea" id="RHEA:17989"/>
        <dbReference type="Rhea" id="RHEA-COMP:9863"/>
        <dbReference type="Rhea" id="RHEA-COMP:11604"/>
        <dbReference type="ChEBI" id="CHEBI:15378"/>
        <dbReference type="ChEBI" id="CHEBI:29999"/>
        <dbReference type="ChEBI" id="CHEBI:30616"/>
        <dbReference type="ChEBI" id="CHEBI:83421"/>
        <dbReference type="ChEBI" id="CHEBI:456216"/>
        <dbReference type="EC" id="2.7.12.2"/>
    </reaction>
</comment>
<name>A0A8H7E187_9EURO</name>
<comment type="catalytic activity">
    <reaction evidence="9">
        <text>L-tyrosyl-[protein] + ATP = O-phospho-L-tyrosyl-[protein] + ADP + H(+)</text>
        <dbReference type="Rhea" id="RHEA:10596"/>
        <dbReference type="Rhea" id="RHEA-COMP:10136"/>
        <dbReference type="Rhea" id="RHEA-COMP:20101"/>
        <dbReference type="ChEBI" id="CHEBI:15378"/>
        <dbReference type="ChEBI" id="CHEBI:30616"/>
        <dbReference type="ChEBI" id="CHEBI:46858"/>
        <dbReference type="ChEBI" id="CHEBI:61978"/>
        <dbReference type="ChEBI" id="CHEBI:456216"/>
        <dbReference type="EC" id="2.7.12.2"/>
    </reaction>
</comment>
<keyword evidence="4" id="KW-0067">ATP-binding</keyword>
<dbReference type="GO" id="GO:0004708">
    <property type="term" value="F:MAP kinase kinase activity"/>
    <property type="evidence" value="ECO:0007669"/>
    <property type="project" value="UniProtKB-EC"/>
</dbReference>
<accession>A0A8H7E187</accession>
<evidence type="ECO:0000256" key="1">
    <source>
        <dbReference type="ARBA" id="ARBA00022679"/>
    </source>
</evidence>
<dbReference type="Gene3D" id="3.30.200.20">
    <property type="entry name" value="Phosphorylase Kinase, domain 1"/>
    <property type="match status" value="1"/>
</dbReference>
<keyword evidence="3" id="KW-0418">Kinase</keyword>
<comment type="similarity">
    <text evidence="5">Belongs to the protein kinase superfamily. STE Ser/Thr protein kinase family. MAP kinase kinase subfamily.</text>
</comment>
<dbReference type="GO" id="GO:0005524">
    <property type="term" value="F:ATP binding"/>
    <property type="evidence" value="ECO:0007669"/>
    <property type="project" value="UniProtKB-KW"/>
</dbReference>
<evidence type="ECO:0000259" key="10">
    <source>
        <dbReference type="PROSITE" id="PS50011"/>
    </source>
</evidence>
<dbReference type="OrthoDB" id="4062651at2759"/>
<dbReference type="AlphaFoldDB" id="A0A8H7E187"/>
<organism evidence="11 12">
    <name type="scientific">Endocarpon pusillum</name>
    <dbReference type="NCBI Taxonomy" id="364733"/>
    <lineage>
        <taxon>Eukaryota</taxon>
        <taxon>Fungi</taxon>
        <taxon>Dikarya</taxon>
        <taxon>Ascomycota</taxon>
        <taxon>Pezizomycotina</taxon>
        <taxon>Eurotiomycetes</taxon>
        <taxon>Chaetothyriomycetidae</taxon>
        <taxon>Verrucariales</taxon>
        <taxon>Verrucariaceae</taxon>
        <taxon>Endocarpon</taxon>
    </lineage>
</organism>
<dbReference type="Proteomes" id="UP000606974">
    <property type="component" value="Unassembled WGS sequence"/>
</dbReference>
<keyword evidence="2" id="KW-0547">Nucleotide-binding</keyword>
<comment type="caution">
    <text evidence="11">The sequence shown here is derived from an EMBL/GenBank/DDBJ whole genome shotgun (WGS) entry which is preliminary data.</text>
</comment>
<dbReference type="Pfam" id="PF00069">
    <property type="entry name" value="Pkinase"/>
    <property type="match status" value="1"/>
</dbReference>
<dbReference type="Gene3D" id="1.10.510.10">
    <property type="entry name" value="Transferase(Phosphotransferase) domain 1"/>
    <property type="match status" value="1"/>
</dbReference>
<dbReference type="SMART" id="SM00220">
    <property type="entry name" value="S_TKc"/>
    <property type="match status" value="1"/>
</dbReference>
<gene>
    <name evidence="11" type="ORF">GJ744_001279</name>
</gene>
<reference evidence="11" key="1">
    <citation type="submission" date="2020-02" db="EMBL/GenBank/DDBJ databases">
        <authorList>
            <person name="Palmer J.M."/>
        </authorList>
    </citation>
    <scope>NUCLEOTIDE SEQUENCE</scope>
    <source>
        <strain evidence="11">EPUS1.4</strain>
        <tissue evidence="11">Thallus</tissue>
    </source>
</reference>
<dbReference type="PROSITE" id="PS50011">
    <property type="entry name" value="PROTEIN_KINASE_DOM"/>
    <property type="match status" value="1"/>
</dbReference>
<dbReference type="InterPro" id="IPR011009">
    <property type="entry name" value="Kinase-like_dom_sf"/>
</dbReference>
<proteinExistence type="inferred from homology"/>
<evidence type="ECO:0000313" key="12">
    <source>
        <dbReference type="Proteomes" id="UP000606974"/>
    </source>
</evidence>
<evidence type="ECO:0000256" key="9">
    <source>
        <dbReference type="ARBA" id="ARBA00051693"/>
    </source>
</evidence>
<keyword evidence="1" id="KW-0808">Transferase</keyword>
<dbReference type="EMBL" id="JAACFV010000119">
    <property type="protein sequence ID" value="KAF7505060.1"/>
    <property type="molecule type" value="Genomic_DNA"/>
</dbReference>
<evidence type="ECO:0000256" key="8">
    <source>
        <dbReference type="ARBA" id="ARBA00049299"/>
    </source>
</evidence>
<evidence type="ECO:0000256" key="4">
    <source>
        <dbReference type="ARBA" id="ARBA00022840"/>
    </source>
</evidence>
<comment type="catalytic activity">
    <reaction evidence="8">
        <text>L-threonyl-[protein] + ATP = O-phospho-L-threonyl-[protein] + ADP + H(+)</text>
        <dbReference type="Rhea" id="RHEA:46608"/>
        <dbReference type="Rhea" id="RHEA-COMP:11060"/>
        <dbReference type="Rhea" id="RHEA-COMP:11605"/>
        <dbReference type="ChEBI" id="CHEBI:15378"/>
        <dbReference type="ChEBI" id="CHEBI:30013"/>
        <dbReference type="ChEBI" id="CHEBI:30616"/>
        <dbReference type="ChEBI" id="CHEBI:61977"/>
        <dbReference type="ChEBI" id="CHEBI:456216"/>
        <dbReference type="EC" id="2.7.12.2"/>
    </reaction>
</comment>
<dbReference type="EC" id="2.7.12.2" evidence="6"/>
<dbReference type="PANTHER" id="PTHR48013">
    <property type="entry name" value="DUAL SPECIFICITY MITOGEN-ACTIVATED PROTEIN KINASE KINASE 5-RELATED"/>
    <property type="match status" value="1"/>
</dbReference>
<protein>
    <recommendedName>
        <fullName evidence="6">mitogen-activated protein kinase kinase</fullName>
        <ecNumber evidence="6">2.7.12.2</ecNumber>
    </recommendedName>
</protein>
<feature type="domain" description="Protein kinase" evidence="10">
    <location>
        <begin position="24"/>
        <end position="290"/>
    </location>
</feature>